<dbReference type="Proteomes" id="UP000187209">
    <property type="component" value="Unassembled WGS sequence"/>
</dbReference>
<gene>
    <name evidence="2" type="ORF">SteCoe_39202</name>
</gene>
<reference evidence="2 3" key="1">
    <citation type="submission" date="2016-11" db="EMBL/GenBank/DDBJ databases">
        <title>The macronuclear genome of Stentor coeruleus: a giant cell with tiny introns.</title>
        <authorList>
            <person name="Slabodnick M."/>
            <person name="Ruby J.G."/>
            <person name="Reiff S.B."/>
            <person name="Swart E.C."/>
            <person name="Gosai S."/>
            <person name="Prabakaran S."/>
            <person name="Witkowska E."/>
            <person name="Larue G.E."/>
            <person name="Fisher S."/>
            <person name="Freeman R.M."/>
            <person name="Gunawardena J."/>
            <person name="Chu W."/>
            <person name="Stover N.A."/>
            <person name="Gregory B.D."/>
            <person name="Nowacki M."/>
            <person name="Derisi J."/>
            <person name="Roy S.W."/>
            <person name="Marshall W.F."/>
            <person name="Sood P."/>
        </authorList>
    </citation>
    <scope>NUCLEOTIDE SEQUENCE [LARGE SCALE GENOMIC DNA]</scope>
    <source>
        <strain evidence="2">WM001</strain>
    </source>
</reference>
<keyword evidence="3" id="KW-1185">Reference proteome</keyword>
<feature type="coiled-coil region" evidence="1">
    <location>
        <begin position="110"/>
        <end position="151"/>
    </location>
</feature>
<comment type="caution">
    <text evidence="2">The sequence shown here is derived from an EMBL/GenBank/DDBJ whole genome shotgun (WGS) entry which is preliminary data.</text>
</comment>
<name>A0A1R2AKR9_9CILI</name>
<dbReference type="EMBL" id="MPUH01002441">
    <property type="protein sequence ID" value="OMJ65118.1"/>
    <property type="molecule type" value="Genomic_DNA"/>
</dbReference>
<feature type="coiled-coil region" evidence="1">
    <location>
        <begin position="1"/>
        <end position="28"/>
    </location>
</feature>
<evidence type="ECO:0000313" key="2">
    <source>
        <dbReference type="EMBL" id="OMJ65118.1"/>
    </source>
</evidence>
<evidence type="ECO:0000313" key="3">
    <source>
        <dbReference type="Proteomes" id="UP000187209"/>
    </source>
</evidence>
<organism evidence="2 3">
    <name type="scientific">Stentor coeruleus</name>
    <dbReference type="NCBI Taxonomy" id="5963"/>
    <lineage>
        <taxon>Eukaryota</taxon>
        <taxon>Sar</taxon>
        <taxon>Alveolata</taxon>
        <taxon>Ciliophora</taxon>
        <taxon>Postciliodesmatophora</taxon>
        <taxon>Heterotrichea</taxon>
        <taxon>Heterotrichida</taxon>
        <taxon>Stentoridae</taxon>
        <taxon>Stentor</taxon>
    </lineage>
</organism>
<protein>
    <submittedName>
        <fullName evidence="2">Uncharacterized protein</fullName>
    </submittedName>
</protein>
<evidence type="ECO:0000256" key="1">
    <source>
        <dbReference type="SAM" id="Coils"/>
    </source>
</evidence>
<sequence length="176" mass="20870">MENPQETLEKLKKQNELLKQMVIETECEMDNIRLQAKQDIQYTRKILSSISPAFFRFFTANKADKFTQSHNGKDYTGIILIMDKIEKYINLAQNEICKIELENEGLRNDIFDKEKGIERASEKRNELEKKVVEMEKEKSDMVEEIRRLEENNLIFKKVQEELFPVSVLSILENYTK</sequence>
<keyword evidence="1" id="KW-0175">Coiled coil</keyword>
<accession>A0A1R2AKR9</accession>
<dbReference type="AlphaFoldDB" id="A0A1R2AKR9"/>
<proteinExistence type="predicted"/>